<dbReference type="AlphaFoldDB" id="A0A151QLF1"/>
<comment type="subcellular location">
    <subcellularLocation>
        <location evidence="1">Cell membrane</location>
        <topology evidence="1">Peripheral membrane protein</topology>
        <orientation evidence="1">Cytoplasmic side</orientation>
    </subcellularLocation>
</comment>
<dbReference type="STRING" id="3821.A0A151QLF1"/>
<gene>
    <name evidence="5" type="ORF">KK1_048903</name>
</gene>
<evidence type="ECO:0000256" key="3">
    <source>
        <dbReference type="SAM" id="Phobius"/>
    </source>
</evidence>
<sequence>MIDADRRLASAAISQGWATLLHVAAEANHFHFVEELLKLLSEKDLELQDHKGNTAFCFAAAVGNVRIAEAMLRKNKRLPTIRGGEGLTPLHMAALQGKSEMARYLYPHTVQNHHHKFDDEDWNLLFFFSITTGIYDLALKILQENQMLAVARNEKKETGLHVLARKPSAFSCRGPNQLINSRKNPTLALQLVRCLWETLLELDCEEIQMKRVISEPSQVIFIAAEVGNFEVLAELVRSYPDLAWEVDAENRSIIHIAVLHRHAAIFNLINEIRTIRNFVVTYEDDDQNNLLHCAAKLAPPSQLNLVSGAAFQMMHELRWYEEVKKYMPPCFVEKRNSNGKTPRELFTEEHTELLTKAESWMKSMAKSCMIVSTLIATEVFTAAFSIPHGDDDKNCNPIRNAIIFIIFAISDATALVSSSISILIFLSMLVIARYAEDDFFKSLRLKLIYGLVTLFISIISMMVAFSSAFFITYSNSIKWVPIFVSVLALAPITLFTFLLFPLWSDVVYSAYFCRSIFRPSKHVLYYVDG</sequence>
<accession>A0A151QLF1</accession>
<dbReference type="PROSITE" id="PS50088">
    <property type="entry name" value="ANK_REPEAT"/>
    <property type="match status" value="1"/>
</dbReference>
<dbReference type="Proteomes" id="UP000075243">
    <property type="component" value="Unassembled WGS sequence"/>
</dbReference>
<feature type="transmembrane region" description="Helical" evidence="3">
    <location>
        <begin position="479"/>
        <end position="500"/>
    </location>
</feature>
<keyword evidence="2" id="KW-0040">ANK repeat</keyword>
<proteinExistence type="predicted"/>
<evidence type="ECO:0000313" key="6">
    <source>
        <dbReference type="Proteomes" id="UP000075243"/>
    </source>
</evidence>
<dbReference type="Gramene" id="C.cajan_48017.t">
    <property type="protein sequence ID" value="C.cajan_48017.t"/>
    <property type="gene ID" value="C.cajan_48017"/>
</dbReference>
<name>A0A151QLF1_CAJCA</name>
<evidence type="ECO:0000256" key="2">
    <source>
        <dbReference type="PROSITE-ProRule" id="PRU00023"/>
    </source>
</evidence>
<organism evidence="5 6">
    <name type="scientific">Cajanus cajan</name>
    <name type="common">Pigeon pea</name>
    <name type="synonym">Cajanus indicus</name>
    <dbReference type="NCBI Taxonomy" id="3821"/>
    <lineage>
        <taxon>Eukaryota</taxon>
        <taxon>Viridiplantae</taxon>
        <taxon>Streptophyta</taxon>
        <taxon>Embryophyta</taxon>
        <taxon>Tracheophyta</taxon>
        <taxon>Spermatophyta</taxon>
        <taxon>Magnoliopsida</taxon>
        <taxon>eudicotyledons</taxon>
        <taxon>Gunneridae</taxon>
        <taxon>Pentapetalae</taxon>
        <taxon>rosids</taxon>
        <taxon>fabids</taxon>
        <taxon>Fabales</taxon>
        <taxon>Fabaceae</taxon>
        <taxon>Papilionoideae</taxon>
        <taxon>50 kb inversion clade</taxon>
        <taxon>NPAAA clade</taxon>
        <taxon>indigoferoid/millettioid clade</taxon>
        <taxon>Phaseoleae</taxon>
        <taxon>Cajanus</taxon>
    </lineage>
</organism>
<reference evidence="5" key="1">
    <citation type="journal article" date="2012" name="Nat. Biotechnol.">
        <title>Draft genome sequence of pigeonpea (Cajanus cajan), an orphan legume crop of resource-poor farmers.</title>
        <authorList>
            <person name="Varshney R.K."/>
            <person name="Chen W."/>
            <person name="Li Y."/>
            <person name="Bharti A.K."/>
            <person name="Saxena R.K."/>
            <person name="Schlueter J.A."/>
            <person name="Donoghue M.T."/>
            <person name="Azam S."/>
            <person name="Fan G."/>
            <person name="Whaley A.M."/>
            <person name="Farmer A.D."/>
            <person name="Sheridan J."/>
            <person name="Iwata A."/>
            <person name="Tuteja R."/>
            <person name="Penmetsa R.V."/>
            <person name="Wu W."/>
            <person name="Upadhyaya H.D."/>
            <person name="Yang S.P."/>
            <person name="Shah T."/>
            <person name="Saxena K.B."/>
            <person name="Michael T."/>
            <person name="McCombie W.R."/>
            <person name="Yang B."/>
            <person name="Zhang G."/>
            <person name="Yang H."/>
            <person name="Wang J."/>
            <person name="Spillane C."/>
            <person name="Cook D.R."/>
            <person name="May G.D."/>
            <person name="Xu X."/>
            <person name="Jackson S.A."/>
        </authorList>
    </citation>
    <scope>NUCLEOTIDE SEQUENCE [LARGE SCALE GENOMIC DNA]</scope>
</reference>
<evidence type="ECO:0000259" key="4">
    <source>
        <dbReference type="Pfam" id="PF13962"/>
    </source>
</evidence>
<keyword evidence="3" id="KW-0472">Membrane</keyword>
<dbReference type="Gene3D" id="1.25.40.20">
    <property type="entry name" value="Ankyrin repeat-containing domain"/>
    <property type="match status" value="2"/>
</dbReference>
<keyword evidence="3" id="KW-0812">Transmembrane</keyword>
<dbReference type="EMBL" id="KQ486430">
    <property type="protein sequence ID" value="KYP31129.1"/>
    <property type="molecule type" value="Genomic_DNA"/>
</dbReference>
<feature type="transmembrane region" description="Helical" evidence="3">
    <location>
        <begin position="447"/>
        <end position="473"/>
    </location>
</feature>
<dbReference type="SMART" id="SM00248">
    <property type="entry name" value="ANK"/>
    <property type="match status" value="5"/>
</dbReference>
<feature type="domain" description="PGG" evidence="4">
    <location>
        <begin position="359"/>
        <end position="471"/>
    </location>
</feature>
<dbReference type="InterPro" id="IPR026961">
    <property type="entry name" value="PGG_dom"/>
</dbReference>
<dbReference type="PANTHER" id="PTHR24177:SF356">
    <property type="entry name" value="ANKYRIN REPEAT PLANT-LIKE PROTEIN"/>
    <property type="match status" value="1"/>
</dbReference>
<dbReference type="PANTHER" id="PTHR24177">
    <property type="entry name" value="CASKIN"/>
    <property type="match status" value="1"/>
</dbReference>
<evidence type="ECO:0000256" key="1">
    <source>
        <dbReference type="ARBA" id="ARBA00004413"/>
    </source>
</evidence>
<dbReference type="OMA" id="HIHFVEE"/>
<dbReference type="SUPFAM" id="SSF48403">
    <property type="entry name" value="Ankyrin repeat"/>
    <property type="match status" value="2"/>
</dbReference>
<dbReference type="PROSITE" id="PS50297">
    <property type="entry name" value="ANK_REP_REGION"/>
    <property type="match status" value="1"/>
</dbReference>
<dbReference type="Pfam" id="PF13962">
    <property type="entry name" value="PGG"/>
    <property type="match status" value="1"/>
</dbReference>
<keyword evidence="6" id="KW-1185">Reference proteome</keyword>
<evidence type="ECO:0000313" key="5">
    <source>
        <dbReference type="EMBL" id="KYP31129.1"/>
    </source>
</evidence>
<feature type="repeat" description="ANK" evidence="2">
    <location>
        <begin position="85"/>
        <end position="105"/>
    </location>
</feature>
<dbReference type="GO" id="GO:0005886">
    <property type="term" value="C:plasma membrane"/>
    <property type="evidence" value="ECO:0007669"/>
    <property type="project" value="UniProtKB-SubCell"/>
</dbReference>
<keyword evidence="3" id="KW-1133">Transmembrane helix</keyword>
<dbReference type="InterPro" id="IPR002110">
    <property type="entry name" value="Ankyrin_rpt"/>
</dbReference>
<feature type="transmembrane region" description="Helical" evidence="3">
    <location>
        <begin position="402"/>
        <end position="435"/>
    </location>
</feature>
<dbReference type="InterPro" id="IPR036770">
    <property type="entry name" value="Ankyrin_rpt-contain_sf"/>
</dbReference>
<dbReference type="Pfam" id="PF12796">
    <property type="entry name" value="Ank_2"/>
    <property type="match status" value="1"/>
</dbReference>
<protein>
    <submittedName>
        <fullName evidence="5">Ankyrin-2</fullName>
    </submittedName>
</protein>